<protein>
    <submittedName>
        <fullName evidence="2">DUF262 domain-containing protein</fullName>
    </submittedName>
</protein>
<comment type="caution">
    <text evidence="2">The sequence shown here is derived from an EMBL/GenBank/DDBJ whole genome shotgun (WGS) entry which is preliminary data.</text>
</comment>
<reference evidence="2" key="2">
    <citation type="submission" date="2021-04" db="EMBL/GenBank/DDBJ databases">
        <authorList>
            <person name="Gilroy R."/>
        </authorList>
    </citation>
    <scope>NUCLEOTIDE SEQUENCE</scope>
    <source>
        <strain evidence="2">CHK179-28034</strain>
    </source>
</reference>
<dbReference type="AlphaFoldDB" id="A0A9D2ELB2"/>
<evidence type="ECO:0000313" key="3">
    <source>
        <dbReference type="Proteomes" id="UP000824049"/>
    </source>
</evidence>
<dbReference type="InterPro" id="IPR004919">
    <property type="entry name" value="GmrSD_N"/>
</dbReference>
<dbReference type="EMBL" id="DXBR01000049">
    <property type="protein sequence ID" value="HIZ39332.1"/>
    <property type="molecule type" value="Genomic_DNA"/>
</dbReference>
<organism evidence="2 3">
    <name type="scientific">Candidatus Anaerobutyricum stercoris</name>
    <dbReference type="NCBI Taxonomy" id="2838457"/>
    <lineage>
        <taxon>Bacteria</taxon>
        <taxon>Bacillati</taxon>
        <taxon>Bacillota</taxon>
        <taxon>Clostridia</taxon>
        <taxon>Lachnospirales</taxon>
        <taxon>Lachnospiraceae</taxon>
        <taxon>Anaerobutyricum</taxon>
    </lineage>
</organism>
<dbReference type="Proteomes" id="UP000824049">
    <property type="component" value="Unassembled WGS sequence"/>
</dbReference>
<proteinExistence type="predicted"/>
<reference evidence="2" key="1">
    <citation type="journal article" date="2021" name="PeerJ">
        <title>Extensive microbial diversity within the chicken gut microbiome revealed by metagenomics and culture.</title>
        <authorList>
            <person name="Gilroy R."/>
            <person name="Ravi A."/>
            <person name="Getino M."/>
            <person name="Pursley I."/>
            <person name="Horton D.L."/>
            <person name="Alikhan N.F."/>
            <person name="Baker D."/>
            <person name="Gharbi K."/>
            <person name="Hall N."/>
            <person name="Watson M."/>
            <person name="Adriaenssens E.M."/>
            <person name="Foster-Nyarko E."/>
            <person name="Jarju S."/>
            <person name="Secka A."/>
            <person name="Antonio M."/>
            <person name="Oren A."/>
            <person name="Chaudhuri R.R."/>
            <person name="La Ragione R."/>
            <person name="Hildebrand F."/>
            <person name="Pallen M.J."/>
        </authorList>
    </citation>
    <scope>NUCLEOTIDE SEQUENCE</scope>
    <source>
        <strain evidence="2">CHK179-28034</strain>
    </source>
</reference>
<name>A0A9D2ELB2_9FIRM</name>
<dbReference type="Pfam" id="PF03235">
    <property type="entry name" value="GmrSD_N"/>
    <property type="match status" value="1"/>
</dbReference>
<dbReference type="PANTHER" id="PTHR37292:SF2">
    <property type="entry name" value="DUF262 DOMAIN-CONTAINING PROTEIN"/>
    <property type="match status" value="1"/>
</dbReference>
<gene>
    <name evidence="2" type="ORF">H9968_05285</name>
</gene>
<feature type="domain" description="GmrSD restriction endonucleases N-terminal" evidence="1">
    <location>
        <begin position="20"/>
        <end position="220"/>
    </location>
</feature>
<evidence type="ECO:0000313" key="2">
    <source>
        <dbReference type="EMBL" id="HIZ39332.1"/>
    </source>
</evidence>
<evidence type="ECO:0000259" key="1">
    <source>
        <dbReference type="Pfam" id="PF03235"/>
    </source>
</evidence>
<accession>A0A9D2ELB2</accession>
<dbReference type="PANTHER" id="PTHR37292">
    <property type="entry name" value="VNG6097C"/>
    <property type="match status" value="1"/>
</dbReference>
<sequence length="595" mass="67711">MADNYKITQYSVSTILGYVENSQIAIPEIQRPFVWKGQEVRDLIDSLYEGYPIGYLIVWQNSQVRIRGFGKGGTKKILIDGQQRVTALMAALLGREVLDSQYRSHRIKIAFYPLAQPGEEKFAVSDASYEDKPGWIPDISVLFRRDFSFRKFEKEYKEKNPDLDTSLLEAAIDRLKGIVKHQVGVIELSFLLDIDVVSEIFIRINLQGKPLNQEDFAMSKISVNEQYDGDLIRNCIDYFCHLIKEPSFMTILKANEKEFMETEYGRLLGWLQKGEELLYVPSYSDVLKVVLIAGFGKSKIGDLVNLLSGKTKDKTFARGEVSQKVAKEAFETLGRGVRAFVSEENYKGFLKALRRAGYTSERLLYSQAVLNYCYAMYLLMDMEGLPSDKKESLMGRWMTMCLITGHYQSTPDTVVMKDYKEIREAGMESYLRQIEELRLGEEFFASVLPEKFTSTTARTAPYLAYLAAQTASGTLSLYSGENTVGGLYAAKAEAYQILPKAYLEKCGFKTRETYGQVANLTYISKEVKAIVRRKSPADYREELEKQLSAEEIQASLAANDIPENIFDADAGSVPEILAERRRKMARKIQNHYYSL</sequence>